<feature type="compositionally biased region" description="Pro residues" evidence="1">
    <location>
        <begin position="75"/>
        <end position="84"/>
    </location>
</feature>
<proteinExistence type="evidence at transcript level"/>
<accession>B6TDP0</accession>
<feature type="compositionally biased region" description="Basic residues" evidence="1">
    <location>
        <begin position="49"/>
        <end position="58"/>
    </location>
</feature>
<evidence type="ECO:0000256" key="1">
    <source>
        <dbReference type="SAM" id="MobiDB-lite"/>
    </source>
</evidence>
<dbReference type="AlphaFoldDB" id="B6TDP0"/>
<protein>
    <submittedName>
        <fullName evidence="2">Uncharacterized protein</fullName>
    </submittedName>
</protein>
<name>B6TDP0_MAIZE</name>
<dbReference type="ExpressionAtlas" id="B6TDP0">
    <property type="expression patterns" value="baseline and differential"/>
</dbReference>
<organism evidence="2">
    <name type="scientific">Zea mays</name>
    <name type="common">Maize</name>
    <dbReference type="NCBI Taxonomy" id="4577"/>
    <lineage>
        <taxon>Eukaryota</taxon>
        <taxon>Viridiplantae</taxon>
        <taxon>Streptophyta</taxon>
        <taxon>Embryophyta</taxon>
        <taxon>Tracheophyta</taxon>
        <taxon>Spermatophyta</taxon>
        <taxon>Magnoliopsida</taxon>
        <taxon>Liliopsida</taxon>
        <taxon>Poales</taxon>
        <taxon>Poaceae</taxon>
        <taxon>PACMAD clade</taxon>
        <taxon>Panicoideae</taxon>
        <taxon>Andropogonodae</taxon>
        <taxon>Andropogoneae</taxon>
        <taxon>Tripsacinae</taxon>
        <taxon>Zea</taxon>
    </lineage>
</organism>
<reference evidence="2" key="1">
    <citation type="journal article" date="2009" name="Plant Mol. Biol.">
        <title>Insights into corn genes derived from large-scale cDNA sequencing.</title>
        <authorList>
            <person name="Alexandrov N.N."/>
            <person name="Brover V.V."/>
            <person name="Freidin S."/>
            <person name="Troukhan M.E."/>
            <person name="Tatarinova T.V."/>
            <person name="Zhang H."/>
            <person name="Swaller T.J."/>
            <person name="Lu Y.P."/>
            <person name="Bouck J."/>
            <person name="Flavell R.B."/>
            <person name="Feldmann K.A."/>
        </authorList>
    </citation>
    <scope>NUCLEOTIDE SEQUENCE</scope>
</reference>
<feature type="region of interest" description="Disordered" evidence="1">
    <location>
        <begin position="37"/>
        <end position="84"/>
    </location>
</feature>
<evidence type="ECO:0000313" key="2">
    <source>
        <dbReference type="EMBL" id="ACG35223.1"/>
    </source>
</evidence>
<dbReference type="EMBL" id="EU963105">
    <property type="protein sequence ID" value="ACG35223.1"/>
    <property type="molecule type" value="mRNA"/>
</dbReference>
<sequence length="117" mass="12699">MVDVSRVQKEIIECNRDQEVSGVSIVLHDGANISHLTGTIAGPADSRPLRGRNLRHRHSSPDEQPADPSSLDSPAPAPFSPRIPPVLCLPSPSSRVGDPIPLLRVIHGRDWFSWCGV</sequence>